<proteinExistence type="predicted"/>
<dbReference type="AlphaFoldDB" id="A0AAV3XUE5"/>
<keyword evidence="2" id="KW-1185">Reference proteome</keyword>
<dbReference type="RefSeq" id="WP_226593596.1">
    <property type="nucleotide sequence ID" value="NZ_BLAY01000291.1"/>
</dbReference>
<name>A0AAV3XUE5_9CYAN</name>
<gene>
    <name evidence="1" type="ORF">MiSe_89230</name>
</gene>
<accession>A0AAV3XUE5</accession>
<evidence type="ECO:0000313" key="1">
    <source>
        <dbReference type="EMBL" id="GET44097.1"/>
    </source>
</evidence>
<reference evidence="1" key="1">
    <citation type="submission" date="2019-10" db="EMBL/GenBank/DDBJ databases">
        <title>Draft genome sequece of Microseira wollei NIES-4236.</title>
        <authorList>
            <person name="Yamaguchi H."/>
            <person name="Suzuki S."/>
            <person name="Kawachi M."/>
        </authorList>
    </citation>
    <scope>NUCLEOTIDE SEQUENCE</scope>
    <source>
        <strain evidence="1">NIES-4236</strain>
    </source>
</reference>
<dbReference type="EMBL" id="BLAY01000291">
    <property type="protein sequence ID" value="GET44097.1"/>
    <property type="molecule type" value="Genomic_DNA"/>
</dbReference>
<protein>
    <submittedName>
        <fullName evidence="1">Uncharacterized protein</fullName>
    </submittedName>
</protein>
<sequence length="212" mass="24047">MQILGASKFDQCALNMSLINICNQNSYVGQEMLKIYNAWKDETGEAVNNPWLELQQFTIYVPHPDQEYEDMTLEAGLTKGYNIEVKPVEDRSQVPYKIPEGGHFVVILKQKGLNADFAIAATGVFIRPLGILSLDIIVDQQKNEYQSVVVLHPVIRDYPSGWQEKVKMFFSGDIRGNDLPNLVGHVDQAFNRDYRPPSWNEVYLSASGFKGF</sequence>
<comment type="caution">
    <text evidence="1">The sequence shown here is derived from an EMBL/GenBank/DDBJ whole genome shotgun (WGS) entry which is preliminary data.</text>
</comment>
<dbReference type="Proteomes" id="UP001050975">
    <property type="component" value="Unassembled WGS sequence"/>
</dbReference>
<organism evidence="1 2">
    <name type="scientific">Microseira wollei NIES-4236</name>
    <dbReference type="NCBI Taxonomy" id="2530354"/>
    <lineage>
        <taxon>Bacteria</taxon>
        <taxon>Bacillati</taxon>
        <taxon>Cyanobacteriota</taxon>
        <taxon>Cyanophyceae</taxon>
        <taxon>Oscillatoriophycideae</taxon>
        <taxon>Aerosakkonematales</taxon>
        <taxon>Aerosakkonemataceae</taxon>
        <taxon>Microseira</taxon>
    </lineage>
</organism>
<evidence type="ECO:0000313" key="2">
    <source>
        <dbReference type="Proteomes" id="UP001050975"/>
    </source>
</evidence>